<dbReference type="Proteomes" id="UP001603857">
    <property type="component" value="Unassembled WGS sequence"/>
</dbReference>
<dbReference type="EMBL" id="JBGMDY010000009">
    <property type="protein sequence ID" value="KAL2322179.1"/>
    <property type="molecule type" value="Genomic_DNA"/>
</dbReference>
<organism evidence="1 2">
    <name type="scientific">Flemingia macrophylla</name>
    <dbReference type="NCBI Taxonomy" id="520843"/>
    <lineage>
        <taxon>Eukaryota</taxon>
        <taxon>Viridiplantae</taxon>
        <taxon>Streptophyta</taxon>
        <taxon>Embryophyta</taxon>
        <taxon>Tracheophyta</taxon>
        <taxon>Spermatophyta</taxon>
        <taxon>Magnoliopsida</taxon>
        <taxon>eudicotyledons</taxon>
        <taxon>Gunneridae</taxon>
        <taxon>Pentapetalae</taxon>
        <taxon>rosids</taxon>
        <taxon>fabids</taxon>
        <taxon>Fabales</taxon>
        <taxon>Fabaceae</taxon>
        <taxon>Papilionoideae</taxon>
        <taxon>50 kb inversion clade</taxon>
        <taxon>NPAAA clade</taxon>
        <taxon>indigoferoid/millettioid clade</taxon>
        <taxon>Phaseoleae</taxon>
        <taxon>Flemingia</taxon>
    </lineage>
</organism>
<evidence type="ECO:0000313" key="1">
    <source>
        <dbReference type="EMBL" id="KAL2322179.1"/>
    </source>
</evidence>
<protein>
    <submittedName>
        <fullName evidence="1">Uncharacterized protein</fullName>
    </submittedName>
</protein>
<accession>A0ABD1LF83</accession>
<evidence type="ECO:0000313" key="2">
    <source>
        <dbReference type="Proteomes" id="UP001603857"/>
    </source>
</evidence>
<reference evidence="1 2" key="1">
    <citation type="submission" date="2024-08" db="EMBL/GenBank/DDBJ databases">
        <title>Insights into the chromosomal genome structure of Flemingia macrophylla.</title>
        <authorList>
            <person name="Ding Y."/>
            <person name="Zhao Y."/>
            <person name="Bi W."/>
            <person name="Wu M."/>
            <person name="Zhao G."/>
            <person name="Gong Y."/>
            <person name="Li W."/>
            <person name="Zhang P."/>
        </authorList>
    </citation>
    <scope>NUCLEOTIDE SEQUENCE [LARGE SCALE GENOMIC DNA]</scope>
    <source>
        <strain evidence="1">DYQJB</strain>
        <tissue evidence="1">Leaf</tissue>
    </source>
</reference>
<keyword evidence="2" id="KW-1185">Reference proteome</keyword>
<name>A0ABD1LF83_9FABA</name>
<comment type="caution">
    <text evidence="1">The sequence shown here is derived from an EMBL/GenBank/DDBJ whole genome shotgun (WGS) entry which is preliminary data.</text>
</comment>
<sequence>MLPCFHIVHTSVSEVHVLNFHNSLKARILHTYILMKYSRVSVLNMDMNM</sequence>
<dbReference type="AlphaFoldDB" id="A0ABD1LF83"/>
<gene>
    <name evidence="1" type="ORF">Fmac_026558</name>
</gene>
<proteinExistence type="predicted"/>